<keyword evidence="3" id="KW-0687">Ribonucleoprotein</keyword>
<evidence type="ECO:0000256" key="3">
    <source>
        <dbReference type="ARBA" id="ARBA00023274"/>
    </source>
</evidence>
<evidence type="ECO:0000313" key="4">
    <source>
        <dbReference type="EMBL" id="TDL29318.1"/>
    </source>
</evidence>
<dbReference type="PANTHER" id="PTHR15680:SF9">
    <property type="entry name" value="LARGE RIBOSOMAL SUBUNIT PROTEIN BL19M"/>
    <property type="match status" value="1"/>
</dbReference>
<dbReference type="GO" id="GO:0003735">
    <property type="term" value="F:structural constituent of ribosome"/>
    <property type="evidence" value="ECO:0007669"/>
    <property type="project" value="InterPro"/>
</dbReference>
<reference evidence="4 5" key="1">
    <citation type="submission" date="2018-06" db="EMBL/GenBank/DDBJ databases">
        <title>A transcriptomic atlas of mushroom development highlights an independent origin of complex multicellularity.</title>
        <authorList>
            <consortium name="DOE Joint Genome Institute"/>
            <person name="Krizsan K."/>
            <person name="Almasi E."/>
            <person name="Merenyi Z."/>
            <person name="Sahu N."/>
            <person name="Viragh M."/>
            <person name="Koszo T."/>
            <person name="Mondo S."/>
            <person name="Kiss B."/>
            <person name="Balint B."/>
            <person name="Kues U."/>
            <person name="Barry K."/>
            <person name="Hegedus J.C."/>
            <person name="Henrissat B."/>
            <person name="Johnson J."/>
            <person name="Lipzen A."/>
            <person name="Ohm R."/>
            <person name="Nagy I."/>
            <person name="Pangilinan J."/>
            <person name="Yan J."/>
            <person name="Xiong Y."/>
            <person name="Grigoriev I.V."/>
            <person name="Hibbett D.S."/>
            <person name="Nagy L.G."/>
        </authorList>
    </citation>
    <scope>NUCLEOTIDE SEQUENCE [LARGE SCALE GENOMIC DNA]</scope>
    <source>
        <strain evidence="4 5">SZMC22713</strain>
    </source>
</reference>
<dbReference type="Gene3D" id="2.30.30.790">
    <property type="match status" value="1"/>
</dbReference>
<dbReference type="VEuPathDB" id="FungiDB:BD410DRAFT_15529"/>
<sequence>MFFHSTFASRCARFYSTSNPLSNATYPFSKVAIIRPPPPEPPSKALQDGKGLMQHLAEVLPTPEKRHMLKVLFSRRHPMRIAPGSILNVNLAHPPYQFAGVLMSTRRKGMDTSFVLRNVVQRTGVEMQFYVNSPDVKSVDIIRRAGGGGKGGGPRLKRAKVFYLRDSPEKMSDISKGAR</sequence>
<gene>
    <name evidence="4" type="ORF">BD410DRAFT_15529</name>
</gene>
<dbReference type="AlphaFoldDB" id="A0A4V3AZJ1"/>
<keyword evidence="5" id="KW-1185">Reference proteome</keyword>
<evidence type="ECO:0000256" key="1">
    <source>
        <dbReference type="ARBA" id="ARBA00005781"/>
    </source>
</evidence>
<keyword evidence="2" id="KW-0689">Ribosomal protein</keyword>
<accession>A0A4V3AZJ1</accession>
<evidence type="ECO:0000313" key="5">
    <source>
        <dbReference type="Proteomes" id="UP000294933"/>
    </source>
</evidence>
<evidence type="ECO:0000256" key="2">
    <source>
        <dbReference type="ARBA" id="ARBA00022980"/>
    </source>
</evidence>
<dbReference type="SUPFAM" id="SSF50104">
    <property type="entry name" value="Translation proteins SH3-like domain"/>
    <property type="match status" value="1"/>
</dbReference>
<organism evidence="4 5">
    <name type="scientific">Rickenella mellea</name>
    <dbReference type="NCBI Taxonomy" id="50990"/>
    <lineage>
        <taxon>Eukaryota</taxon>
        <taxon>Fungi</taxon>
        <taxon>Dikarya</taxon>
        <taxon>Basidiomycota</taxon>
        <taxon>Agaricomycotina</taxon>
        <taxon>Agaricomycetes</taxon>
        <taxon>Hymenochaetales</taxon>
        <taxon>Rickenellaceae</taxon>
        <taxon>Rickenella</taxon>
    </lineage>
</organism>
<dbReference type="GO" id="GO:0006412">
    <property type="term" value="P:translation"/>
    <property type="evidence" value="ECO:0007669"/>
    <property type="project" value="InterPro"/>
</dbReference>
<dbReference type="InterPro" id="IPR038657">
    <property type="entry name" value="Ribosomal_bL19_sf"/>
</dbReference>
<dbReference type="EMBL" id="ML170156">
    <property type="protein sequence ID" value="TDL29318.1"/>
    <property type="molecule type" value="Genomic_DNA"/>
</dbReference>
<dbReference type="OrthoDB" id="4726at2759"/>
<comment type="similarity">
    <text evidence="1">Belongs to the bacterial ribosomal protein bL19 family.</text>
</comment>
<protein>
    <recommendedName>
        <fullName evidence="6">Ribosomal protein L19</fullName>
    </recommendedName>
</protein>
<dbReference type="Pfam" id="PF01245">
    <property type="entry name" value="Ribosomal_L19"/>
    <property type="match status" value="1"/>
</dbReference>
<dbReference type="InterPro" id="IPR001857">
    <property type="entry name" value="Ribosomal_bL19"/>
</dbReference>
<dbReference type="Proteomes" id="UP000294933">
    <property type="component" value="Unassembled WGS sequence"/>
</dbReference>
<evidence type="ECO:0008006" key="6">
    <source>
        <dbReference type="Google" id="ProtNLM"/>
    </source>
</evidence>
<dbReference type="GO" id="GO:0005762">
    <property type="term" value="C:mitochondrial large ribosomal subunit"/>
    <property type="evidence" value="ECO:0007669"/>
    <property type="project" value="TreeGrafter"/>
</dbReference>
<proteinExistence type="inferred from homology"/>
<dbReference type="InterPro" id="IPR008991">
    <property type="entry name" value="Translation_prot_SH3-like_sf"/>
</dbReference>
<dbReference type="STRING" id="50990.A0A4V3AZJ1"/>
<name>A0A4V3AZJ1_9AGAM</name>
<dbReference type="PANTHER" id="PTHR15680">
    <property type="entry name" value="RIBOSOMAL PROTEIN L19"/>
    <property type="match status" value="1"/>
</dbReference>